<name>A0A6C0E3W5_9ZZZZ</name>
<organism evidence="2">
    <name type="scientific">viral metagenome</name>
    <dbReference type="NCBI Taxonomy" id="1070528"/>
    <lineage>
        <taxon>unclassified sequences</taxon>
        <taxon>metagenomes</taxon>
        <taxon>organismal metagenomes</taxon>
    </lineage>
</organism>
<reference evidence="2" key="1">
    <citation type="journal article" date="2020" name="Nature">
        <title>Giant virus diversity and host interactions through global metagenomics.</title>
        <authorList>
            <person name="Schulz F."/>
            <person name="Roux S."/>
            <person name="Paez-Espino D."/>
            <person name="Jungbluth S."/>
            <person name="Walsh D.A."/>
            <person name="Denef V.J."/>
            <person name="McMahon K.D."/>
            <person name="Konstantinidis K.T."/>
            <person name="Eloe-Fadrosh E.A."/>
            <person name="Kyrpides N.C."/>
            <person name="Woyke T."/>
        </authorList>
    </citation>
    <scope>NUCLEOTIDE SEQUENCE</scope>
    <source>
        <strain evidence="2">GVMAG-M-3300023179-103</strain>
    </source>
</reference>
<proteinExistence type="predicted"/>
<dbReference type="AlphaFoldDB" id="A0A6C0E3W5"/>
<dbReference type="InterPro" id="IPR036961">
    <property type="entry name" value="Kinesin_motor_dom_sf"/>
</dbReference>
<sequence>MEYTNIINDWLCNNKHIVIHKLKKYNNRISKVQKRDTQIRKIFAELQVIDPTLYKQVQTGGAYFDTLNQTLGNMYTEIKDRDTEFNELKRKTTTLIEKLRDNLQIIDKFKDKKFVDDTVAVSTYLNKLDENGKYSLTQQMNKFSFEKIDSKEIQKYEKILTGFDNIYKSIKDRTDKREEISKLNLEIDIVNGKYQTYSEELSQNITNLIEINKKLYDKFYNIKFSQQYIKIKTIEELRPDKTTKLVLVKTEENIFHNKKENTKIENLSSIIKKATEEKDALFTQNVTKIRAKFKEQSEIQSGGNTYAELFSKLLKLHQLKIKFKVDFDNYKEEFSKYTEIYNDVYAYVAFLVSSMIENMYKDKITEFKYINRSFILLYLKRVEAIKKDIDNPGADPSKLFMKQQYKIPIYYIYDLFKFLIETKKTPQNAINLVGEKDYVVIDECGGTVRQTLNMFNMMRKIIELYYNRYKQNVTIYAIINSRQTPTIRFTKQNDDVLQYNNGKQMTLKFNEVFDSGDNDTTSNAMSMPTDLSLEKPIVLITSGYSGAGKTYTLFGAGSKTGLIHSTIKDIGGLEKLHFRVYEIYGLAVPYSFYFDKKDISHNIFHHKYDGINFTETKEEDMASFMSKNINEQNFFTIGGSRSIDDFFATFEDKISKKIDNKRTHNSYVHQVRDPNFDPRIRKTPNNPVSSRSILIYDFRLMIKNNDTKKENEVKFIVVDMPGRENIYETYVESYLKKTEIHPIICPDKDAEARLRMILTFINLHPLYIGFFHGKVVLDYINNNNKEILQKFYNNDRTLVSGKSNNILQYIVNDEKQYKLSDIFKLNHSGKIDLKPGMANPVDKWIQSTHSDFRLPAYNYKNNNQYYSLIALFIMYNLILENKFDVIKQIINTIVDLEINTKIDTYFSTQENFTTVIITNLITALKTSGDIPEDFVLTTQNVDTVKDAIKYKYDISPYQAFYINENTMGLFSTAINDLSKKEKTIFKTQKNIDINSEKSLYRVMLQCGYEDRYPNKTSNGTDWIKKVPDMFKLIIDDYKYPPEQSQSQSQEEGKRDDSYKEFVNTHRIHPLVLESSGVDNSPLQYATLLFKKQDEFYRDHYYKPDEMFNTTNPIMKTILKPLIDQVKKTPWDCKIAYIVANYENIKKDNISNEKKTEEQIKLLEQIKPIISALN</sequence>
<dbReference type="InterPro" id="IPR027417">
    <property type="entry name" value="P-loop_NTPase"/>
</dbReference>
<dbReference type="SUPFAM" id="SSF52540">
    <property type="entry name" value="P-loop containing nucleoside triphosphate hydrolases"/>
    <property type="match status" value="1"/>
</dbReference>
<evidence type="ECO:0000256" key="1">
    <source>
        <dbReference type="SAM" id="Coils"/>
    </source>
</evidence>
<accession>A0A6C0E3W5</accession>
<keyword evidence="1" id="KW-0175">Coiled coil</keyword>
<evidence type="ECO:0000313" key="2">
    <source>
        <dbReference type="EMBL" id="QHT22085.1"/>
    </source>
</evidence>
<protein>
    <submittedName>
        <fullName evidence="2">Uncharacterized protein</fullName>
    </submittedName>
</protein>
<feature type="coiled-coil region" evidence="1">
    <location>
        <begin position="257"/>
        <end position="284"/>
    </location>
</feature>
<dbReference type="EMBL" id="MN739702">
    <property type="protein sequence ID" value="QHT22085.1"/>
    <property type="molecule type" value="Genomic_DNA"/>
</dbReference>
<dbReference type="Gene3D" id="3.40.850.10">
    <property type="entry name" value="Kinesin motor domain"/>
    <property type="match status" value="1"/>
</dbReference>